<dbReference type="PANTHER" id="PTHR34309">
    <property type="entry name" value="SLR1406 PROTEIN"/>
    <property type="match status" value="1"/>
</dbReference>
<dbReference type="EMBL" id="VNIM01000120">
    <property type="protein sequence ID" value="TVV70521.1"/>
    <property type="molecule type" value="Genomic_DNA"/>
</dbReference>
<evidence type="ECO:0000256" key="1">
    <source>
        <dbReference type="SAM" id="MobiDB-lite"/>
    </source>
</evidence>
<proteinExistence type="predicted"/>
<comment type="caution">
    <text evidence="2">The sequence shown here is derived from an EMBL/GenBank/DDBJ whole genome shotgun (WGS) entry which is preliminary data.</text>
</comment>
<dbReference type="InterPro" id="IPR052517">
    <property type="entry name" value="GlcG_carb_metab_protein"/>
</dbReference>
<accession>A0A558QTQ6</accession>
<dbReference type="InterPro" id="IPR038084">
    <property type="entry name" value="PduO/GlcC-like_sf"/>
</dbReference>
<dbReference type="PROSITE" id="PS51257">
    <property type="entry name" value="PROKAR_LIPOPROTEIN"/>
    <property type="match status" value="1"/>
</dbReference>
<evidence type="ECO:0008006" key="4">
    <source>
        <dbReference type="Google" id="ProtNLM"/>
    </source>
</evidence>
<feature type="compositionally biased region" description="Gly residues" evidence="1">
    <location>
        <begin position="29"/>
        <end position="41"/>
    </location>
</feature>
<sequence>MLRKHASTLLTATAFLLASCGGGGGGDNAAGTPAPGGGSSGGTTPPAAPQSLYAVPAPEALTAAEVAQIVAQAAGEAQARGLPSIISVVDRVGNVLAVYNMNGAAPTLRIPTPPGGGPSFDAQGLTGIPAAAGAIAKAVTAAYLSSSGNAFNSRTASYIVQENFPRAPGKTTGLESGPLFGVQFSSLPCSDLNRRMADGTIGPKRSPLGLSADPGSMPLYKNGVVVGGIGIMGDGVYGADDDATKNDVDDNEEFISLAGATGFEAPEEIKANRISIDGTTLGFVDFGVTRANLKSNPAAPPSLGGLGGYVAIPGYYVGGGPIAGTPYATAASGYRLATAAERTAGSAIDSPDALLVVDAAGNNRYPIRGGTDNAEVAQPLTAAEVRAIAEEAFKVLGRARGAIRQPLDSRMQATISIVDTRGQVLALQRSPDAPVFGTDVSLQKARSAAFLSSPKAAADLLASGSADVAGFVQKTRDFLGRQDALTGNIAFSERPIGLLARPYFPDGQVNTANGPLSRPIASFSPFSTGLQSALIIGNLAQQLGEVAGGAAVPRRCTTLPAFDASGGNRLENGLQIFPGGEPIYRGTTLIGAIGVSGDGIDQDDMVSFLGVFNGGVRVGGVGHAARDMRISAIPFRQANNAFLPYVQCPVAPFLDTSEQNVCEGK</sequence>
<dbReference type="Proteomes" id="UP000318681">
    <property type="component" value="Unassembled WGS sequence"/>
</dbReference>
<dbReference type="Gene3D" id="3.30.450.150">
    <property type="entry name" value="Haem-degrading domain"/>
    <property type="match status" value="2"/>
</dbReference>
<reference evidence="2 3" key="1">
    <citation type="submission" date="2019-07" db="EMBL/GenBank/DDBJ databases">
        <title>Sphingomonas solaris sp. nov., isolated from a solar panel from Boston, Massachusetts.</title>
        <authorList>
            <person name="Tanner K."/>
            <person name="Pascual J."/>
            <person name="Mancuso C."/>
            <person name="Pereto J."/>
            <person name="Khalil A."/>
            <person name="Vilanova C."/>
        </authorList>
    </citation>
    <scope>NUCLEOTIDE SEQUENCE [LARGE SCALE GENOMIC DNA]</scope>
    <source>
        <strain evidence="2 3">R4DWN</strain>
    </source>
</reference>
<dbReference type="AlphaFoldDB" id="A0A558QTQ6"/>
<gene>
    <name evidence="2" type="ORF">FOY91_18910</name>
</gene>
<evidence type="ECO:0000313" key="3">
    <source>
        <dbReference type="Proteomes" id="UP000318681"/>
    </source>
</evidence>
<protein>
    <recommendedName>
        <fullName evidence="4">Heme-binding protein</fullName>
    </recommendedName>
</protein>
<name>A0A558QTQ6_9SPHN</name>
<evidence type="ECO:0000313" key="2">
    <source>
        <dbReference type="EMBL" id="TVV70521.1"/>
    </source>
</evidence>
<dbReference type="OrthoDB" id="9121915at2"/>
<dbReference type="SUPFAM" id="SSF143744">
    <property type="entry name" value="GlcG-like"/>
    <property type="match status" value="3"/>
</dbReference>
<dbReference type="InterPro" id="IPR005624">
    <property type="entry name" value="PduO/GlcC-like"/>
</dbReference>
<dbReference type="RefSeq" id="WP_145155247.1">
    <property type="nucleotide sequence ID" value="NZ_VNIM01000120.1"/>
</dbReference>
<dbReference type="Pfam" id="PF03928">
    <property type="entry name" value="HbpS-like"/>
    <property type="match status" value="1"/>
</dbReference>
<organism evidence="2 3">
    <name type="scientific">Alterirhizorhabdus solaris</name>
    <dbReference type="NCBI Taxonomy" id="2529389"/>
    <lineage>
        <taxon>Bacteria</taxon>
        <taxon>Pseudomonadati</taxon>
        <taxon>Pseudomonadota</taxon>
        <taxon>Alphaproteobacteria</taxon>
        <taxon>Sphingomonadales</taxon>
        <taxon>Rhizorhabdaceae</taxon>
        <taxon>Alterirhizorhabdus</taxon>
    </lineage>
</organism>
<dbReference type="PANTHER" id="PTHR34309:SF1">
    <property type="entry name" value="PROTEIN GLCG"/>
    <property type="match status" value="1"/>
</dbReference>
<feature type="region of interest" description="Disordered" evidence="1">
    <location>
        <begin position="29"/>
        <end position="51"/>
    </location>
</feature>
<keyword evidence="3" id="KW-1185">Reference proteome</keyword>